<dbReference type="GO" id="GO:0000978">
    <property type="term" value="F:RNA polymerase II cis-regulatory region sequence-specific DNA binding"/>
    <property type="evidence" value="ECO:0007669"/>
    <property type="project" value="TreeGrafter"/>
</dbReference>
<keyword evidence="10" id="KW-1185">Reference proteome</keyword>
<accession>A0A066WBL2</accession>
<keyword evidence="2" id="KW-0479">Metal-binding</keyword>
<evidence type="ECO:0000256" key="7">
    <source>
        <dbReference type="SAM" id="MobiDB-lite"/>
    </source>
</evidence>
<comment type="subcellular location">
    <subcellularLocation>
        <location evidence="1">Nucleus</location>
    </subcellularLocation>
</comment>
<dbReference type="GO" id="GO:0000981">
    <property type="term" value="F:DNA-binding transcription factor activity, RNA polymerase II-specific"/>
    <property type="evidence" value="ECO:0007669"/>
    <property type="project" value="TreeGrafter"/>
</dbReference>
<dbReference type="Pfam" id="PF00320">
    <property type="entry name" value="GATA"/>
    <property type="match status" value="2"/>
</dbReference>
<evidence type="ECO:0000256" key="4">
    <source>
        <dbReference type="ARBA" id="ARBA00022833"/>
    </source>
</evidence>
<dbReference type="SUPFAM" id="SSF57716">
    <property type="entry name" value="Glucocorticoid receptor-like (DNA-binding domain)"/>
    <property type="match status" value="2"/>
</dbReference>
<keyword evidence="4" id="KW-0862">Zinc</keyword>
<dbReference type="AlphaFoldDB" id="A0A066WBL2"/>
<feature type="domain" description="GATA-type" evidence="8">
    <location>
        <begin position="13"/>
        <end position="69"/>
    </location>
</feature>
<dbReference type="InParanoid" id="A0A066WBL2"/>
<evidence type="ECO:0000256" key="6">
    <source>
        <dbReference type="PROSITE-ProRule" id="PRU00094"/>
    </source>
</evidence>
<proteinExistence type="predicted"/>
<keyword evidence="9" id="KW-0238">DNA-binding</keyword>
<dbReference type="SMART" id="SM00401">
    <property type="entry name" value="ZnF_GATA"/>
    <property type="match status" value="2"/>
</dbReference>
<name>A0A066WBL2_TILAU</name>
<dbReference type="EMBL" id="JMSN01000025">
    <property type="protein sequence ID" value="KDN48474.1"/>
    <property type="molecule type" value="Genomic_DNA"/>
</dbReference>
<dbReference type="Proteomes" id="UP000027361">
    <property type="component" value="Unassembled WGS sequence"/>
</dbReference>
<dbReference type="GO" id="GO:0045944">
    <property type="term" value="P:positive regulation of transcription by RNA polymerase II"/>
    <property type="evidence" value="ECO:0007669"/>
    <property type="project" value="TreeGrafter"/>
</dbReference>
<dbReference type="GO" id="GO:0008270">
    <property type="term" value="F:zinc ion binding"/>
    <property type="evidence" value="ECO:0007669"/>
    <property type="project" value="UniProtKB-KW"/>
</dbReference>
<evidence type="ECO:0000313" key="9">
    <source>
        <dbReference type="EMBL" id="KDN48474.1"/>
    </source>
</evidence>
<keyword evidence="9" id="KW-0675">Receptor</keyword>
<dbReference type="CDD" id="cd00202">
    <property type="entry name" value="ZnF_GATA"/>
    <property type="match status" value="2"/>
</dbReference>
<feature type="domain" description="GATA-type" evidence="8">
    <location>
        <begin position="110"/>
        <end position="157"/>
    </location>
</feature>
<evidence type="ECO:0000256" key="2">
    <source>
        <dbReference type="ARBA" id="ARBA00022723"/>
    </source>
</evidence>
<evidence type="ECO:0000256" key="3">
    <source>
        <dbReference type="ARBA" id="ARBA00022771"/>
    </source>
</evidence>
<dbReference type="GO" id="GO:0000122">
    <property type="term" value="P:negative regulation of transcription by RNA polymerase II"/>
    <property type="evidence" value="ECO:0007669"/>
    <property type="project" value="TreeGrafter"/>
</dbReference>
<evidence type="ECO:0000259" key="8">
    <source>
        <dbReference type="PROSITE" id="PS50114"/>
    </source>
</evidence>
<evidence type="ECO:0000313" key="10">
    <source>
        <dbReference type="Proteomes" id="UP000027361"/>
    </source>
</evidence>
<evidence type="ECO:0000256" key="1">
    <source>
        <dbReference type="ARBA" id="ARBA00004123"/>
    </source>
</evidence>
<reference evidence="9 10" key="1">
    <citation type="submission" date="2014-05" db="EMBL/GenBank/DDBJ databases">
        <title>Draft genome sequence of a rare smut relative, Tilletiaria anomala UBC 951.</title>
        <authorList>
            <consortium name="DOE Joint Genome Institute"/>
            <person name="Toome M."/>
            <person name="Kuo A."/>
            <person name="Henrissat B."/>
            <person name="Lipzen A."/>
            <person name="Tritt A."/>
            <person name="Yoshinaga Y."/>
            <person name="Zane M."/>
            <person name="Barry K."/>
            <person name="Grigoriev I.V."/>
            <person name="Spatafora J.W."/>
            <person name="Aimea M.C."/>
        </authorList>
    </citation>
    <scope>NUCLEOTIDE SEQUENCE [LARGE SCALE GENOMIC DNA]</scope>
    <source>
        <strain evidence="9 10">UBC 951</strain>
    </source>
</reference>
<dbReference type="OMA" id="ITHSANW"/>
<dbReference type="PROSITE" id="PS50114">
    <property type="entry name" value="GATA_ZN_FINGER_2"/>
    <property type="match status" value="2"/>
</dbReference>
<dbReference type="GO" id="GO:0005634">
    <property type="term" value="C:nucleus"/>
    <property type="evidence" value="ECO:0007669"/>
    <property type="project" value="UniProtKB-SubCell"/>
</dbReference>
<dbReference type="InterPro" id="IPR039355">
    <property type="entry name" value="Transcription_factor_GATA"/>
</dbReference>
<keyword evidence="5" id="KW-0539">Nucleus</keyword>
<dbReference type="STRING" id="1037660.A0A066WBL2"/>
<keyword evidence="3 6" id="KW-0863">Zinc-finger</keyword>
<feature type="non-terminal residue" evidence="9">
    <location>
        <position position="159"/>
    </location>
</feature>
<dbReference type="OrthoDB" id="515401at2759"/>
<dbReference type="InterPro" id="IPR013088">
    <property type="entry name" value="Znf_NHR/GATA"/>
</dbReference>
<dbReference type="PANTHER" id="PTHR10071:SF281">
    <property type="entry name" value="BOX A-BINDING FACTOR-RELATED"/>
    <property type="match status" value="1"/>
</dbReference>
<gene>
    <name evidence="9" type="ORF">K437DRAFT_217338</name>
</gene>
<dbReference type="FunFam" id="3.30.50.10:FF:000007">
    <property type="entry name" value="Nitrogen regulatory AreA, N-terminal"/>
    <property type="match status" value="1"/>
</dbReference>
<feature type="region of interest" description="Disordered" evidence="7">
    <location>
        <begin position="50"/>
        <end position="96"/>
    </location>
</feature>
<dbReference type="HOGENOM" id="CLU_1664995_0_0_1"/>
<dbReference type="PANTHER" id="PTHR10071">
    <property type="entry name" value="TRANSCRIPTION FACTOR GATA FAMILY MEMBER"/>
    <property type="match status" value="1"/>
</dbReference>
<dbReference type="RefSeq" id="XP_013244130.1">
    <property type="nucleotide sequence ID" value="XM_013388676.1"/>
</dbReference>
<comment type="caution">
    <text evidence="9">The sequence shown here is derived from an EMBL/GenBank/DDBJ whole genome shotgun (WGS) entry which is preliminary data.</text>
</comment>
<protein>
    <submittedName>
        <fullName evidence="9">Glucocorticoid receptor-like (DNA-binding domain)</fullName>
    </submittedName>
</protein>
<evidence type="ECO:0000256" key="5">
    <source>
        <dbReference type="ARBA" id="ARBA00023242"/>
    </source>
</evidence>
<feature type="non-terminal residue" evidence="9">
    <location>
        <position position="1"/>
    </location>
</feature>
<dbReference type="PROSITE" id="PS00344">
    <property type="entry name" value="GATA_ZN_FINGER_1"/>
    <property type="match status" value="2"/>
</dbReference>
<dbReference type="PRINTS" id="PR00619">
    <property type="entry name" value="GATAZNFINGER"/>
</dbReference>
<sequence length="159" mass="16965">SQPTQAGGSTSQSFDGTKCITCGTISTPLWRRTAEGLPICNACGERHTEQSASSPVTASRTARTMSSQRGTENQSPAGSGTMTDPGSDQAAGTTPLGSNSITKVDYQLVCSNCGTNTTPLWRRDEDGNNICNACGLYHKLHGTQRPINMKKTVIKRRKR</sequence>
<dbReference type="GeneID" id="25262165"/>
<organism evidence="9 10">
    <name type="scientific">Tilletiaria anomala (strain ATCC 24038 / CBS 436.72 / UBC 951)</name>
    <dbReference type="NCBI Taxonomy" id="1037660"/>
    <lineage>
        <taxon>Eukaryota</taxon>
        <taxon>Fungi</taxon>
        <taxon>Dikarya</taxon>
        <taxon>Basidiomycota</taxon>
        <taxon>Ustilaginomycotina</taxon>
        <taxon>Exobasidiomycetes</taxon>
        <taxon>Georgefischeriales</taxon>
        <taxon>Tilletiariaceae</taxon>
        <taxon>Tilletiaria</taxon>
    </lineage>
</organism>
<dbReference type="InterPro" id="IPR000679">
    <property type="entry name" value="Znf_GATA"/>
</dbReference>
<dbReference type="Gene3D" id="3.30.50.10">
    <property type="entry name" value="Erythroid Transcription Factor GATA-1, subunit A"/>
    <property type="match status" value="2"/>
</dbReference>